<feature type="domain" description="N-acetyltransferase" evidence="4">
    <location>
        <begin position="9"/>
        <end position="164"/>
    </location>
</feature>
<keyword evidence="6" id="KW-1185">Reference proteome</keyword>
<dbReference type="InterPro" id="IPR000182">
    <property type="entry name" value="GNAT_dom"/>
</dbReference>
<dbReference type="GO" id="GO:0008999">
    <property type="term" value="F:protein-N-terminal-alanine acetyltransferase activity"/>
    <property type="evidence" value="ECO:0007669"/>
    <property type="project" value="TreeGrafter"/>
</dbReference>
<gene>
    <name evidence="5" type="ORF">IO99_03070</name>
</gene>
<organism evidence="5 6">
    <name type="scientific">Clostridium sulfidigenes</name>
    <dbReference type="NCBI Taxonomy" id="318464"/>
    <lineage>
        <taxon>Bacteria</taxon>
        <taxon>Bacillati</taxon>
        <taxon>Bacillota</taxon>
        <taxon>Clostridia</taxon>
        <taxon>Eubacteriales</taxon>
        <taxon>Clostridiaceae</taxon>
        <taxon>Clostridium</taxon>
    </lineage>
</organism>
<protein>
    <recommendedName>
        <fullName evidence="4">N-acetyltransferase domain-containing protein</fullName>
    </recommendedName>
</protein>
<dbReference type="PANTHER" id="PTHR43792:SF8">
    <property type="entry name" value="[RIBOSOMAL PROTEIN US5]-ALANINE N-ACETYLTRANSFERASE"/>
    <property type="match status" value="1"/>
</dbReference>
<dbReference type="STRING" id="318464.IO99_03070"/>
<dbReference type="Gene3D" id="3.40.630.30">
    <property type="match status" value="1"/>
</dbReference>
<dbReference type="PANTHER" id="PTHR43792">
    <property type="entry name" value="GNAT FAMILY, PUTATIVE (AFU_ORTHOLOGUE AFUA_3G00765)-RELATED-RELATED"/>
    <property type="match status" value="1"/>
</dbReference>
<evidence type="ECO:0000313" key="6">
    <source>
        <dbReference type="Proteomes" id="UP000028542"/>
    </source>
</evidence>
<accession>A0A084JHG4</accession>
<dbReference type="PROSITE" id="PS51186">
    <property type="entry name" value="GNAT"/>
    <property type="match status" value="1"/>
</dbReference>
<evidence type="ECO:0000256" key="2">
    <source>
        <dbReference type="ARBA" id="ARBA00023315"/>
    </source>
</evidence>
<evidence type="ECO:0000256" key="1">
    <source>
        <dbReference type="ARBA" id="ARBA00022679"/>
    </source>
</evidence>
<dbReference type="GO" id="GO:0005737">
    <property type="term" value="C:cytoplasm"/>
    <property type="evidence" value="ECO:0007669"/>
    <property type="project" value="TreeGrafter"/>
</dbReference>
<dbReference type="Proteomes" id="UP000028542">
    <property type="component" value="Unassembled WGS sequence"/>
</dbReference>
<sequence>MKLLETERLILRSWKISDLDDFYEYSKNPNVGPMAGWKPHKNKEISKGILQSFIKNDEVWAIVYKKNNRVIGSIGNHRDVKRNLLKARMIGYVLSEEYWGKGIMTEAVNRVIKYLFEEIKCEVVSCYHYHGNHKSKRVIEKCGFKYDGTLRMASETYDGRIYDDLCYSITKMEYCDEYKIKYL</sequence>
<reference evidence="5 6" key="1">
    <citation type="submission" date="2014-07" db="EMBL/GenBank/DDBJ databases">
        <title>Draft genome of Clostridium sulfidigenes 113A isolated from sediments associated with methane hydrate from Krishna Godavari basin.</title>
        <authorList>
            <person name="Honkalas V.S."/>
            <person name="Dabir A.P."/>
            <person name="Arora P."/>
            <person name="Dhakephalkar P.K."/>
        </authorList>
    </citation>
    <scope>NUCLEOTIDE SEQUENCE [LARGE SCALE GENOMIC DNA]</scope>
    <source>
        <strain evidence="5 6">113A</strain>
    </source>
</reference>
<keyword evidence="2" id="KW-0012">Acyltransferase</keyword>
<evidence type="ECO:0000259" key="4">
    <source>
        <dbReference type="PROSITE" id="PS51186"/>
    </source>
</evidence>
<comment type="similarity">
    <text evidence="3">Belongs to the acetyltransferase family. RimJ subfamily.</text>
</comment>
<comment type="caution">
    <text evidence="5">The sequence shown here is derived from an EMBL/GenBank/DDBJ whole genome shotgun (WGS) entry which is preliminary data.</text>
</comment>
<dbReference type="EMBL" id="JPMD01000003">
    <property type="protein sequence ID" value="KEZ88398.1"/>
    <property type="molecule type" value="Genomic_DNA"/>
</dbReference>
<dbReference type="InterPro" id="IPR016181">
    <property type="entry name" value="Acyl_CoA_acyltransferase"/>
</dbReference>
<dbReference type="RefSeq" id="WP_035130002.1">
    <property type="nucleotide sequence ID" value="NZ_JPMD01000003.1"/>
</dbReference>
<dbReference type="InterPro" id="IPR051531">
    <property type="entry name" value="N-acetyltransferase"/>
</dbReference>
<keyword evidence="1" id="KW-0808">Transferase</keyword>
<evidence type="ECO:0000256" key="3">
    <source>
        <dbReference type="ARBA" id="ARBA00038502"/>
    </source>
</evidence>
<dbReference type="AlphaFoldDB" id="A0A084JHG4"/>
<dbReference type="Pfam" id="PF13302">
    <property type="entry name" value="Acetyltransf_3"/>
    <property type="match status" value="1"/>
</dbReference>
<proteinExistence type="inferred from homology"/>
<evidence type="ECO:0000313" key="5">
    <source>
        <dbReference type="EMBL" id="KEZ88398.1"/>
    </source>
</evidence>
<dbReference type="SUPFAM" id="SSF55729">
    <property type="entry name" value="Acyl-CoA N-acyltransferases (Nat)"/>
    <property type="match status" value="1"/>
</dbReference>
<name>A0A084JHG4_9CLOT</name>
<dbReference type="eggNOG" id="COG1670">
    <property type="taxonomic scope" value="Bacteria"/>
</dbReference>